<gene>
    <name evidence="2" type="ORF">DSL72_007722</name>
</gene>
<keyword evidence="3" id="KW-1185">Reference proteome</keyword>
<dbReference type="Proteomes" id="UP000672032">
    <property type="component" value="Chromosome 5"/>
</dbReference>
<organism evidence="2 3">
    <name type="scientific">Monilinia vaccinii-corymbosi</name>
    <dbReference type="NCBI Taxonomy" id="61207"/>
    <lineage>
        <taxon>Eukaryota</taxon>
        <taxon>Fungi</taxon>
        <taxon>Dikarya</taxon>
        <taxon>Ascomycota</taxon>
        <taxon>Pezizomycotina</taxon>
        <taxon>Leotiomycetes</taxon>
        <taxon>Helotiales</taxon>
        <taxon>Sclerotiniaceae</taxon>
        <taxon>Monilinia</taxon>
    </lineage>
</organism>
<protein>
    <submittedName>
        <fullName evidence="2">Uncharacterized protein</fullName>
    </submittedName>
</protein>
<evidence type="ECO:0000313" key="3">
    <source>
        <dbReference type="Proteomes" id="UP000672032"/>
    </source>
</evidence>
<sequence length="255" mass="29323">MEGTNPNRVNPKPLDDIDHHPYISFWGGILAINLDYQNPTQTAEETAASMSALARILPDYSFWAQVTKINLRAPRIHPSLEPEAVYQAHIETMKLIISRLNTFPDLAQVQMCIFMHRWHILRLKLGAALFGLDRTSWTFQFQVGGSDLRVVDPECLGMLRLRGFWQREFQGPIFHPSMENGGPSGEVRQSGDAEQDEDEDKDEDEDEQQSEDSEDARTREAVELLENIQICSDETRRSRWSRWVPTCGLIRFGRH</sequence>
<dbReference type="OrthoDB" id="3542105at2759"/>
<name>A0A8A3PIK5_9HELO</name>
<evidence type="ECO:0000313" key="2">
    <source>
        <dbReference type="EMBL" id="QSZ34863.1"/>
    </source>
</evidence>
<dbReference type="AlphaFoldDB" id="A0A8A3PIK5"/>
<reference evidence="2" key="1">
    <citation type="submission" date="2020-10" db="EMBL/GenBank/DDBJ databases">
        <title>Genome Sequence of Monilinia vaccinii-corymbosi Sheds Light on Mummy Berry Disease Infection of Blueberry and Mating Type.</title>
        <authorList>
            <person name="Yow A.G."/>
            <person name="Zhang Y."/>
            <person name="Bansal K."/>
            <person name="Eacker S.M."/>
            <person name="Sullivan S."/>
            <person name="Liachko I."/>
            <person name="Cubeta M.A."/>
            <person name="Rollins J.A."/>
            <person name="Ashrafi H."/>
        </authorList>
    </citation>
    <scope>NUCLEOTIDE SEQUENCE</scope>
    <source>
        <strain evidence="2">RL-1</strain>
    </source>
</reference>
<feature type="region of interest" description="Disordered" evidence="1">
    <location>
        <begin position="175"/>
        <end position="219"/>
    </location>
</feature>
<feature type="compositionally biased region" description="Acidic residues" evidence="1">
    <location>
        <begin position="193"/>
        <end position="214"/>
    </location>
</feature>
<evidence type="ECO:0000256" key="1">
    <source>
        <dbReference type="SAM" id="MobiDB-lite"/>
    </source>
</evidence>
<accession>A0A8A3PIK5</accession>
<proteinExistence type="predicted"/>
<dbReference type="EMBL" id="CP063409">
    <property type="protein sequence ID" value="QSZ34863.1"/>
    <property type="molecule type" value="Genomic_DNA"/>
</dbReference>